<name>A0A8K0UJP0_9AGAR</name>
<comment type="caution">
    <text evidence="2">The sequence shown here is derived from an EMBL/GenBank/DDBJ whole genome shotgun (WGS) entry which is preliminary data.</text>
</comment>
<dbReference type="PANTHER" id="PTHR48079">
    <property type="entry name" value="PROTEIN YEEZ"/>
    <property type="match status" value="1"/>
</dbReference>
<dbReference type="InterPro" id="IPR008030">
    <property type="entry name" value="NmrA-like"/>
</dbReference>
<protein>
    <recommendedName>
        <fullName evidence="1">NmrA-like domain-containing protein</fullName>
    </recommendedName>
</protein>
<dbReference type="OrthoDB" id="10262413at2759"/>
<accession>A0A8K0UJP0</accession>
<dbReference type="Gene3D" id="3.40.50.720">
    <property type="entry name" value="NAD(P)-binding Rossmann-like Domain"/>
    <property type="match status" value="2"/>
</dbReference>
<dbReference type="GO" id="GO:0004029">
    <property type="term" value="F:aldehyde dehydrogenase (NAD+) activity"/>
    <property type="evidence" value="ECO:0007669"/>
    <property type="project" value="TreeGrafter"/>
</dbReference>
<proteinExistence type="predicted"/>
<dbReference type="PANTHER" id="PTHR48079:SF6">
    <property type="entry name" value="NAD(P)-BINDING DOMAIN-CONTAINING PROTEIN-RELATED"/>
    <property type="match status" value="1"/>
</dbReference>
<reference evidence="2" key="1">
    <citation type="journal article" date="2021" name="New Phytol.">
        <title>Evolutionary innovations through gain and loss of genes in the ectomycorrhizal Boletales.</title>
        <authorList>
            <person name="Wu G."/>
            <person name="Miyauchi S."/>
            <person name="Morin E."/>
            <person name="Kuo A."/>
            <person name="Drula E."/>
            <person name="Varga T."/>
            <person name="Kohler A."/>
            <person name="Feng B."/>
            <person name="Cao Y."/>
            <person name="Lipzen A."/>
            <person name="Daum C."/>
            <person name="Hundley H."/>
            <person name="Pangilinan J."/>
            <person name="Johnson J."/>
            <person name="Barry K."/>
            <person name="LaButti K."/>
            <person name="Ng V."/>
            <person name="Ahrendt S."/>
            <person name="Min B."/>
            <person name="Choi I.G."/>
            <person name="Park H."/>
            <person name="Plett J.M."/>
            <person name="Magnuson J."/>
            <person name="Spatafora J.W."/>
            <person name="Nagy L.G."/>
            <person name="Henrissat B."/>
            <person name="Grigoriev I.V."/>
            <person name="Yang Z.L."/>
            <person name="Xu J."/>
            <person name="Martin F.M."/>
        </authorList>
    </citation>
    <scope>NUCLEOTIDE SEQUENCE</scope>
    <source>
        <strain evidence="2">KKN 215</strain>
    </source>
</reference>
<organism evidence="2 3">
    <name type="scientific">Cristinia sonorae</name>
    <dbReference type="NCBI Taxonomy" id="1940300"/>
    <lineage>
        <taxon>Eukaryota</taxon>
        <taxon>Fungi</taxon>
        <taxon>Dikarya</taxon>
        <taxon>Basidiomycota</taxon>
        <taxon>Agaricomycotina</taxon>
        <taxon>Agaricomycetes</taxon>
        <taxon>Agaricomycetidae</taxon>
        <taxon>Agaricales</taxon>
        <taxon>Pleurotineae</taxon>
        <taxon>Stephanosporaceae</taxon>
        <taxon>Cristinia</taxon>
    </lineage>
</organism>
<gene>
    <name evidence="2" type="ORF">BXZ70DRAFT_909660</name>
</gene>
<evidence type="ECO:0000313" key="2">
    <source>
        <dbReference type="EMBL" id="KAH8091797.1"/>
    </source>
</evidence>
<dbReference type="InterPro" id="IPR051783">
    <property type="entry name" value="NAD(P)-dependent_oxidoreduct"/>
</dbReference>
<sequence>MSTQILFVGATGYIGGTVLAKLIEHPSANTFSITVLTRSQDKAKLIEEKFPQLKVVVGSTDDEETLERLASESHVVIGTADADNLPAVKAILRGLRKRHATVGDLPIFIHTVETDDAMQGVLTTPDNGLKVGENVYDDADPKSIASLPPTQVHRDVDLAIVEADEQGKPSVRNTRLEKILIANRLGYLKSYIILPSTIYGLADHALTKAGISNPRSIQVPLLIKASLRRGAPGVVGKGVSIWPSVHIDEVADLYIRILDGIVNNNPAVGHGADGFYFGISDHHTWYELSKEIGRVMVQKGLTKSDEPTPFSDEELVKYFGSVEGGNYYGSTSRGIPNHSKAIGWDPKKTKKDLFASITPELEALL</sequence>
<dbReference type="AlphaFoldDB" id="A0A8K0UJP0"/>
<dbReference type="InterPro" id="IPR036291">
    <property type="entry name" value="NAD(P)-bd_dom_sf"/>
</dbReference>
<dbReference type="Pfam" id="PF05368">
    <property type="entry name" value="NmrA"/>
    <property type="match status" value="1"/>
</dbReference>
<evidence type="ECO:0000259" key="1">
    <source>
        <dbReference type="Pfam" id="PF05368"/>
    </source>
</evidence>
<keyword evidence="3" id="KW-1185">Reference proteome</keyword>
<feature type="domain" description="NmrA-like" evidence="1">
    <location>
        <begin position="2"/>
        <end position="79"/>
    </location>
</feature>
<dbReference type="SUPFAM" id="SSF51735">
    <property type="entry name" value="NAD(P)-binding Rossmann-fold domains"/>
    <property type="match status" value="1"/>
</dbReference>
<dbReference type="EMBL" id="JAEVFJ010000034">
    <property type="protein sequence ID" value="KAH8091797.1"/>
    <property type="molecule type" value="Genomic_DNA"/>
</dbReference>
<evidence type="ECO:0000313" key="3">
    <source>
        <dbReference type="Proteomes" id="UP000813824"/>
    </source>
</evidence>
<dbReference type="Proteomes" id="UP000813824">
    <property type="component" value="Unassembled WGS sequence"/>
</dbReference>
<dbReference type="GO" id="GO:0005737">
    <property type="term" value="C:cytoplasm"/>
    <property type="evidence" value="ECO:0007669"/>
    <property type="project" value="TreeGrafter"/>
</dbReference>